<dbReference type="EMBL" id="CP029347">
    <property type="protein sequence ID" value="AWL13365.1"/>
    <property type="molecule type" value="Genomic_DNA"/>
</dbReference>
<dbReference type="RefSeq" id="WP_109340867.1">
    <property type="nucleotide sequence ID" value="NZ_CP029347.1"/>
</dbReference>
<dbReference type="Proteomes" id="UP000245728">
    <property type="component" value="Chromosome"/>
</dbReference>
<keyword evidence="1" id="KW-0472">Membrane</keyword>
<feature type="transmembrane region" description="Helical" evidence="1">
    <location>
        <begin position="66"/>
        <end position="85"/>
    </location>
</feature>
<feature type="transmembrane region" description="Helical" evidence="1">
    <location>
        <begin position="91"/>
        <end position="113"/>
    </location>
</feature>
<keyword evidence="3" id="KW-1185">Reference proteome</keyword>
<sequence length="178" mass="18751">MSDYFQSYSRTLKTEGIVMLLLGILAIVLPQAFTLGIELLVGALFLIGGALSVVRGFQLKGLSGRSVTIVMGILTAMVGLVLLAFPTSGTITLTLLVGALFLIQGVAEVVAALQHKRWRTWGWILISGIASLIIGILLISGLPGTASWAIGLLIGINLLFTGVWLLTFAKALDAEVSS</sequence>
<evidence type="ECO:0000313" key="3">
    <source>
        <dbReference type="Proteomes" id="UP000245728"/>
    </source>
</evidence>
<organism evidence="2 3">
    <name type="scientific">Saliniradius amylolyticus</name>
    <dbReference type="NCBI Taxonomy" id="2183582"/>
    <lineage>
        <taxon>Bacteria</taxon>
        <taxon>Pseudomonadati</taxon>
        <taxon>Pseudomonadota</taxon>
        <taxon>Gammaproteobacteria</taxon>
        <taxon>Alteromonadales</taxon>
        <taxon>Alteromonadaceae</taxon>
        <taxon>Saliniradius</taxon>
    </lineage>
</organism>
<name>A0A2S2E6V9_9ALTE</name>
<dbReference type="AlphaFoldDB" id="A0A2S2E6V9"/>
<feature type="transmembrane region" description="Helical" evidence="1">
    <location>
        <begin position="12"/>
        <end position="29"/>
    </location>
</feature>
<evidence type="ECO:0000313" key="2">
    <source>
        <dbReference type="EMBL" id="AWL13365.1"/>
    </source>
</evidence>
<accession>A0A2S2E6V9</accession>
<protein>
    <recommendedName>
        <fullName evidence="4">Acid-resistance membrane protein</fullName>
    </recommendedName>
</protein>
<feature type="transmembrane region" description="Helical" evidence="1">
    <location>
        <begin position="35"/>
        <end position="54"/>
    </location>
</feature>
<reference evidence="2 3" key="1">
    <citation type="submission" date="2018-05" db="EMBL/GenBank/DDBJ databases">
        <title>Salinimonas sp. HMF8227 Genome sequencing and assembly.</title>
        <authorList>
            <person name="Kang H."/>
            <person name="Kang J."/>
            <person name="Cha I."/>
            <person name="Kim H."/>
            <person name="Joh K."/>
        </authorList>
    </citation>
    <scope>NUCLEOTIDE SEQUENCE [LARGE SCALE GENOMIC DNA]</scope>
    <source>
        <strain evidence="2 3">HMF8227</strain>
    </source>
</reference>
<proteinExistence type="predicted"/>
<dbReference type="KEGG" id="salh:HMF8227_02917"/>
<gene>
    <name evidence="2" type="ORF">HMF8227_02917</name>
</gene>
<keyword evidence="1" id="KW-1133">Transmembrane helix</keyword>
<dbReference type="Pfam" id="PF03729">
    <property type="entry name" value="DUF308"/>
    <property type="match status" value="1"/>
</dbReference>
<evidence type="ECO:0008006" key="4">
    <source>
        <dbReference type="Google" id="ProtNLM"/>
    </source>
</evidence>
<evidence type="ECO:0000256" key="1">
    <source>
        <dbReference type="SAM" id="Phobius"/>
    </source>
</evidence>
<feature type="transmembrane region" description="Helical" evidence="1">
    <location>
        <begin position="148"/>
        <end position="169"/>
    </location>
</feature>
<dbReference type="PANTHER" id="PTHR34989:SF1">
    <property type="entry name" value="PROTEIN HDED"/>
    <property type="match status" value="1"/>
</dbReference>
<dbReference type="InterPro" id="IPR005325">
    <property type="entry name" value="DUF308_memb"/>
</dbReference>
<feature type="transmembrane region" description="Helical" evidence="1">
    <location>
        <begin position="120"/>
        <end position="142"/>
    </location>
</feature>
<dbReference type="InterPro" id="IPR052712">
    <property type="entry name" value="Acid_resist_chaperone_HdeD"/>
</dbReference>
<dbReference type="OrthoDB" id="9815400at2"/>
<keyword evidence="1" id="KW-0812">Transmembrane</keyword>
<dbReference type="PANTHER" id="PTHR34989">
    <property type="entry name" value="PROTEIN HDED"/>
    <property type="match status" value="1"/>
</dbReference>
<dbReference type="GO" id="GO:0005886">
    <property type="term" value="C:plasma membrane"/>
    <property type="evidence" value="ECO:0007669"/>
    <property type="project" value="TreeGrafter"/>
</dbReference>